<dbReference type="Proteomes" id="UP000831701">
    <property type="component" value="Chromosome 16"/>
</dbReference>
<organism evidence="1 2">
    <name type="scientific">Scortum barcoo</name>
    <name type="common">barcoo grunter</name>
    <dbReference type="NCBI Taxonomy" id="214431"/>
    <lineage>
        <taxon>Eukaryota</taxon>
        <taxon>Metazoa</taxon>
        <taxon>Chordata</taxon>
        <taxon>Craniata</taxon>
        <taxon>Vertebrata</taxon>
        <taxon>Euteleostomi</taxon>
        <taxon>Actinopterygii</taxon>
        <taxon>Neopterygii</taxon>
        <taxon>Teleostei</taxon>
        <taxon>Neoteleostei</taxon>
        <taxon>Acanthomorphata</taxon>
        <taxon>Eupercaria</taxon>
        <taxon>Centrarchiformes</taxon>
        <taxon>Terapontoidei</taxon>
        <taxon>Terapontidae</taxon>
        <taxon>Scortum</taxon>
    </lineage>
</organism>
<evidence type="ECO:0000313" key="1">
    <source>
        <dbReference type="EMBL" id="KAI3360375.1"/>
    </source>
</evidence>
<evidence type="ECO:0000313" key="2">
    <source>
        <dbReference type="Proteomes" id="UP000831701"/>
    </source>
</evidence>
<name>A0ACB8VY65_9TELE</name>
<proteinExistence type="predicted"/>
<sequence>MIGVLRSRVTPLVALWVFTEELQVVGAGLLLIGGVVVMVGVAGCVGAAGENRFLLLMYLVLLLVLVLGQLFVTLLLLVNREKVEQSLDQTVDQIIYYYGNNRDGEDRLMDSVQRHGACCGQTGPSDWLNNSFIQSLNLTYPDVLPCSCFSSYPLSGNSSWCSELLNYSSPLYGQGNSSHEQGCKEQLSDWLQKNALTIIGMDVALMFIQVVQFVITVYLYRTFGRKLALKRSNILTDVDHTHFGNAHLEPAHLDPVPGEDLYYGAQNYGYMDPDHGFIDHAHQEHHHDYPNFVDPTHLVYHHDN</sequence>
<dbReference type="EMBL" id="CM041546">
    <property type="protein sequence ID" value="KAI3360375.1"/>
    <property type="molecule type" value="Genomic_DNA"/>
</dbReference>
<comment type="caution">
    <text evidence="1">The sequence shown here is derived from an EMBL/GenBank/DDBJ whole genome shotgun (WGS) entry which is preliminary data.</text>
</comment>
<gene>
    <name evidence="1" type="ORF">L3Q82_002244</name>
</gene>
<protein>
    <submittedName>
        <fullName evidence="1">Uncharacterized protein</fullName>
    </submittedName>
</protein>
<reference evidence="1" key="1">
    <citation type="submission" date="2022-04" db="EMBL/GenBank/DDBJ databases">
        <title>Jade perch genome.</title>
        <authorList>
            <person name="Chao B."/>
        </authorList>
    </citation>
    <scope>NUCLEOTIDE SEQUENCE</scope>
    <source>
        <strain evidence="1">CB-2022</strain>
    </source>
</reference>
<keyword evidence="2" id="KW-1185">Reference proteome</keyword>
<accession>A0ACB8VY65</accession>